<protein>
    <submittedName>
        <fullName evidence="2">Uncharacterized protein</fullName>
    </submittedName>
</protein>
<dbReference type="AlphaFoldDB" id="A0A8J2ZQ77"/>
<comment type="caution">
    <text evidence="2">The sequence shown here is derived from an EMBL/GenBank/DDBJ whole genome shotgun (WGS) entry which is preliminary data.</text>
</comment>
<organism evidence="2 3">
    <name type="scientific">Compostibacillus humi</name>
    <dbReference type="NCBI Taxonomy" id="1245525"/>
    <lineage>
        <taxon>Bacteria</taxon>
        <taxon>Bacillati</taxon>
        <taxon>Bacillota</taxon>
        <taxon>Bacilli</taxon>
        <taxon>Bacillales</taxon>
        <taxon>Bacillaceae</taxon>
        <taxon>Compostibacillus</taxon>
    </lineage>
</organism>
<evidence type="ECO:0000256" key="1">
    <source>
        <dbReference type="SAM" id="MobiDB-lite"/>
    </source>
</evidence>
<reference evidence="2" key="2">
    <citation type="submission" date="2020-09" db="EMBL/GenBank/DDBJ databases">
        <authorList>
            <person name="Sun Q."/>
            <person name="Zhou Y."/>
        </authorList>
    </citation>
    <scope>NUCLEOTIDE SEQUENCE</scope>
    <source>
        <strain evidence="2">CGMCC 1.12360</strain>
    </source>
</reference>
<dbReference type="EMBL" id="BMEV01000009">
    <property type="protein sequence ID" value="GGH71449.1"/>
    <property type="molecule type" value="Genomic_DNA"/>
</dbReference>
<gene>
    <name evidence="2" type="ORF">GCM10010978_07400</name>
</gene>
<feature type="region of interest" description="Disordered" evidence="1">
    <location>
        <begin position="1"/>
        <end position="21"/>
    </location>
</feature>
<name>A0A8J2ZQ77_9BACI</name>
<keyword evidence="3" id="KW-1185">Reference proteome</keyword>
<dbReference type="Proteomes" id="UP000602050">
    <property type="component" value="Unassembled WGS sequence"/>
</dbReference>
<reference evidence="2" key="1">
    <citation type="journal article" date="2014" name="Int. J. Syst. Evol. Microbiol.">
        <title>Complete genome sequence of Corynebacterium casei LMG S-19264T (=DSM 44701T), isolated from a smear-ripened cheese.</title>
        <authorList>
            <consortium name="US DOE Joint Genome Institute (JGI-PGF)"/>
            <person name="Walter F."/>
            <person name="Albersmeier A."/>
            <person name="Kalinowski J."/>
            <person name="Ruckert C."/>
        </authorList>
    </citation>
    <scope>NUCLEOTIDE SEQUENCE</scope>
    <source>
        <strain evidence="2">CGMCC 1.12360</strain>
    </source>
</reference>
<accession>A0A8J2ZQ77</accession>
<proteinExistence type="predicted"/>
<evidence type="ECO:0000313" key="3">
    <source>
        <dbReference type="Proteomes" id="UP000602050"/>
    </source>
</evidence>
<feature type="compositionally biased region" description="Basic and acidic residues" evidence="1">
    <location>
        <begin position="1"/>
        <end position="10"/>
    </location>
</feature>
<sequence length="80" mass="8848">MSFEHQEEIKHHKSATVSKCENKPIEPKVSIGKIVTKVPVVLAELKLQIHVHETITFPEPVLEIKETGCANSVPPAPSDK</sequence>
<evidence type="ECO:0000313" key="2">
    <source>
        <dbReference type="EMBL" id="GGH71449.1"/>
    </source>
</evidence>